<evidence type="ECO:0000256" key="12">
    <source>
        <dbReference type="ARBA" id="ARBA00022989"/>
    </source>
</evidence>
<evidence type="ECO:0000259" key="19">
    <source>
        <dbReference type="PROSITE" id="PS50112"/>
    </source>
</evidence>
<dbReference type="InterPro" id="IPR005467">
    <property type="entry name" value="His_kinase_dom"/>
</dbReference>
<evidence type="ECO:0000256" key="8">
    <source>
        <dbReference type="ARBA" id="ARBA00022692"/>
    </source>
</evidence>
<dbReference type="InterPro" id="IPR004358">
    <property type="entry name" value="Sig_transdc_His_kin-like_C"/>
</dbReference>
<dbReference type="OrthoDB" id="9801651at2"/>
<dbReference type="InterPro" id="IPR000014">
    <property type="entry name" value="PAS"/>
</dbReference>
<dbReference type="InterPro" id="IPR013767">
    <property type="entry name" value="PAS_fold"/>
</dbReference>
<dbReference type="EMBL" id="CVQV01000007">
    <property type="protein sequence ID" value="CRK75629.1"/>
    <property type="molecule type" value="Genomic_DNA"/>
</dbReference>
<dbReference type="Pfam" id="PF00989">
    <property type="entry name" value="PAS"/>
    <property type="match status" value="1"/>
</dbReference>
<dbReference type="SUPFAM" id="SSF55785">
    <property type="entry name" value="PYP-like sensor domain (PAS domain)"/>
    <property type="match status" value="1"/>
</dbReference>
<dbReference type="SMART" id="SM00448">
    <property type="entry name" value="REC"/>
    <property type="match status" value="1"/>
</dbReference>
<dbReference type="STRING" id="282199.GCA_001049735_01679"/>
<dbReference type="Gene3D" id="3.30.450.20">
    <property type="entry name" value="PAS domain"/>
    <property type="match status" value="1"/>
</dbReference>
<proteinExistence type="predicted"/>
<dbReference type="InterPro" id="IPR003661">
    <property type="entry name" value="HisK_dim/P_dom"/>
</dbReference>
<evidence type="ECO:0000256" key="1">
    <source>
        <dbReference type="ARBA" id="ARBA00000085"/>
    </source>
</evidence>
<feature type="modified residue" description="4-aspartylphosphate" evidence="15">
    <location>
        <position position="651"/>
    </location>
</feature>
<keyword evidence="12 16" id="KW-1133">Transmembrane helix</keyword>
<dbReference type="InterPro" id="IPR008207">
    <property type="entry name" value="Sig_transdc_His_kin_Hpt_dom"/>
</dbReference>
<accession>A0A0U1NMA8</accession>
<dbReference type="InterPro" id="IPR036097">
    <property type="entry name" value="HisK_dim/P_sf"/>
</dbReference>
<feature type="transmembrane region" description="Helical" evidence="16">
    <location>
        <begin position="173"/>
        <end position="199"/>
    </location>
</feature>
<keyword evidence="13" id="KW-0902">Two-component regulatory system</keyword>
<keyword evidence="4" id="KW-1003">Cell membrane</keyword>
<evidence type="ECO:0000256" key="5">
    <source>
        <dbReference type="ARBA" id="ARBA00022519"/>
    </source>
</evidence>
<dbReference type="PROSITE" id="PS50110">
    <property type="entry name" value="RESPONSE_REGULATORY"/>
    <property type="match status" value="1"/>
</dbReference>
<evidence type="ECO:0000256" key="6">
    <source>
        <dbReference type="ARBA" id="ARBA00022553"/>
    </source>
</evidence>
<dbReference type="Gene3D" id="3.40.50.2300">
    <property type="match status" value="1"/>
</dbReference>
<evidence type="ECO:0000256" key="16">
    <source>
        <dbReference type="SAM" id="Phobius"/>
    </source>
</evidence>
<dbReference type="SUPFAM" id="SSF47226">
    <property type="entry name" value="Histidine-containing phosphotransfer domain, HPT domain"/>
    <property type="match status" value="1"/>
</dbReference>
<dbReference type="GO" id="GO:0000155">
    <property type="term" value="F:phosphorelay sensor kinase activity"/>
    <property type="evidence" value="ECO:0007669"/>
    <property type="project" value="InterPro"/>
</dbReference>
<dbReference type="InterPro" id="IPR035965">
    <property type="entry name" value="PAS-like_dom_sf"/>
</dbReference>
<dbReference type="PROSITE" id="PS50112">
    <property type="entry name" value="PAS"/>
    <property type="match status" value="1"/>
</dbReference>
<evidence type="ECO:0000256" key="2">
    <source>
        <dbReference type="ARBA" id="ARBA00004429"/>
    </source>
</evidence>
<dbReference type="Pfam" id="PF00512">
    <property type="entry name" value="HisKA"/>
    <property type="match status" value="1"/>
</dbReference>
<evidence type="ECO:0000256" key="14">
    <source>
        <dbReference type="ARBA" id="ARBA00023136"/>
    </source>
</evidence>
<protein>
    <recommendedName>
        <fullName evidence="3">histidine kinase</fullName>
        <ecNumber evidence="3">2.7.13.3</ecNumber>
    </recommendedName>
</protein>
<dbReference type="SUPFAM" id="SSF47384">
    <property type="entry name" value="Homodimeric domain of signal transducing histidine kinase"/>
    <property type="match status" value="1"/>
</dbReference>
<dbReference type="CDD" id="cd00130">
    <property type="entry name" value="PAS"/>
    <property type="match status" value="1"/>
</dbReference>
<feature type="domain" description="Histidine kinase" evidence="17">
    <location>
        <begin position="362"/>
        <end position="579"/>
    </location>
</feature>
<evidence type="ECO:0000313" key="20">
    <source>
        <dbReference type="EMBL" id="CRK75629.1"/>
    </source>
</evidence>
<evidence type="ECO:0000256" key="4">
    <source>
        <dbReference type="ARBA" id="ARBA00022475"/>
    </source>
</evidence>
<dbReference type="PANTHER" id="PTHR43047:SF64">
    <property type="entry name" value="HISTIDINE KINASE CONTAINING CHEY-HOMOLOGOUS RECEIVER DOMAIN AND PAS DOMAIN-RELATED"/>
    <property type="match status" value="1"/>
</dbReference>
<evidence type="ECO:0000256" key="15">
    <source>
        <dbReference type="PROSITE-ProRule" id="PRU00169"/>
    </source>
</evidence>
<dbReference type="Gene3D" id="1.10.287.130">
    <property type="match status" value="1"/>
</dbReference>
<dbReference type="SUPFAM" id="SSF55874">
    <property type="entry name" value="ATPase domain of HSP90 chaperone/DNA topoisomerase II/histidine kinase"/>
    <property type="match status" value="1"/>
</dbReference>
<dbReference type="SMART" id="SM00091">
    <property type="entry name" value="PAS"/>
    <property type="match status" value="1"/>
</dbReference>
<dbReference type="FunFam" id="3.30.565.10:FF:000023">
    <property type="entry name" value="PAS domain-containing sensor histidine kinase"/>
    <property type="match status" value="1"/>
</dbReference>
<dbReference type="RefSeq" id="WP_048599055.1">
    <property type="nucleotide sequence ID" value="NZ_CVPC01000007.1"/>
</dbReference>
<keyword evidence="6 15" id="KW-0597">Phosphoprotein</keyword>
<sequence length="849" mass="92787">MSSLPLSVATKLFRWAFGTISIAIIVGCIAISYLSYSVWTYVDNLGVAKQGQQEYMAAQLEIEYLKLQDAVDDALAGGPEDIEDVRKRFDIFYSRTLPLRFGSQAGQFNADLLKLQAVLDAQVPLIDGTDAQLFGQLDQLAETLETVRPLPRKIGLDFVSHEAKAGQREREKIINLIEILIISVSSMIIVFIAMIVGLLRQAKTLNTTTQLAEERDQRLSATLRGSLDGVVVTDENAIIIDFSQSAEDVFGFTRDQAIGQSFFDLLLPAEESKMFYAAMANYRQTGKTTFAEKGRQELNMMHQDGHAFPAEMTASIAHAGSHAFFICYVRNITDQKAQKAELISSRDDALSANRERSRFFAMMSHEMRTPLNGVLSALQMLEGSELNCKQRSYVGAALTSGDILMGHINDVLAVESAEKRKNPEPTPCDIAALTNSLVATLQPLARDNQTAIELVQPEAGQQFFLTDQRAIQQIIVNLLSNAIKFTPSGSVKLETSYSKENGTLIFDVTDTGIGIAEDDVKRIFDDFVSLDSSYERRTNGTGLGLGIVQRFVTNLGGEITCKSTLGVGTHFQVILPMQEAAPATTNNAQQTTSYESSKNRQSLLVVDDNEINRDLLGAMLERLGHKVCYATGGQQAVNISLEHRFDAILMDISMPGVSGTQATQRIRASRGPNQNTHIIAVTAHALPQERTAFTDAGMTGFLAKPINLKELDACLLGARKDQHSASESLPHTSDSLVDVAQVNELIAMLGHDTFMDRLDLLKTQFKTQIDEIQATQDLAGIETYAHSMAGSCGMLGAKHLHSVLQDIETACKTGNAQDALGLVKQLESIAADTFDAWNNTLGQSPKVAT</sequence>
<evidence type="ECO:0000256" key="13">
    <source>
        <dbReference type="ARBA" id="ARBA00023012"/>
    </source>
</evidence>
<evidence type="ECO:0000313" key="21">
    <source>
        <dbReference type="Proteomes" id="UP000048949"/>
    </source>
</evidence>
<dbReference type="PANTHER" id="PTHR43047">
    <property type="entry name" value="TWO-COMPONENT HISTIDINE PROTEIN KINASE"/>
    <property type="match status" value="1"/>
</dbReference>
<comment type="catalytic activity">
    <reaction evidence="1">
        <text>ATP + protein L-histidine = ADP + protein N-phospho-L-histidine.</text>
        <dbReference type="EC" id="2.7.13.3"/>
    </reaction>
</comment>
<feature type="domain" description="Response regulatory" evidence="18">
    <location>
        <begin position="602"/>
        <end position="719"/>
    </location>
</feature>
<dbReference type="InterPro" id="IPR001789">
    <property type="entry name" value="Sig_transdc_resp-reg_receiver"/>
</dbReference>
<dbReference type="Pfam" id="PF01627">
    <property type="entry name" value="Hpt"/>
    <property type="match status" value="1"/>
</dbReference>
<keyword evidence="7 20" id="KW-0808">Transferase</keyword>
<keyword evidence="10" id="KW-0418">Kinase</keyword>
<feature type="transmembrane region" description="Helical" evidence="16">
    <location>
        <begin position="12"/>
        <end position="34"/>
    </location>
</feature>
<dbReference type="GO" id="GO:0005524">
    <property type="term" value="F:ATP binding"/>
    <property type="evidence" value="ECO:0007669"/>
    <property type="project" value="UniProtKB-KW"/>
</dbReference>
<gene>
    <name evidence="20" type="primary">arcB</name>
    <name evidence="20" type="ORF">NIG5292_01680</name>
</gene>
<dbReference type="InterPro" id="IPR036641">
    <property type="entry name" value="HPT_dom_sf"/>
</dbReference>
<evidence type="ECO:0000259" key="17">
    <source>
        <dbReference type="PROSITE" id="PS50109"/>
    </source>
</evidence>
<evidence type="ECO:0000256" key="10">
    <source>
        <dbReference type="ARBA" id="ARBA00022777"/>
    </source>
</evidence>
<dbReference type="InterPro" id="IPR011006">
    <property type="entry name" value="CheY-like_superfamily"/>
</dbReference>
<dbReference type="EC" id="2.7.13.3" evidence="3"/>
<dbReference type="CDD" id="cd17546">
    <property type="entry name" value="REC_hyHK_CKI1_RcsC-like"/>
    <property type="match status" value="1"/>
</dbReference>
<dbReference type="SMART" id="SM00388">
    <property type="entry name" value="HisKA"/>
    <property type="match status" value="1"/>
</dbReference>
<dbReference type="AlphaFoldDB" id="A0A0U1NMA8"/>
<comment type="subcellular location">
    <subcellularLocation>
        <location evidence="2">Cell inner membrane</location>
        <topology evidence="2">Multi-pass membrane protein</topology>
    </subcellularLocation>
</comment>
<dbReference type="Pfam" id="PF02518">
    <property type="entry name" value="HATPase_c"/>
    <property type="match status" value="1"/>
</dbReference>
<reference evidence="20 21" key="1">
    <citation type="submission" date="2015-04" db="EMBL/GenBank/DDBJ databases">
        <authorList>
            <person name="Syromyatnikov M.Y."/>
            <person name="Popov V.N."/>
        </authorList>
    </citation>
    <scope>NUCLEOTIDE SEQUENCE [LARGE SCALE GENOMIC DNA]</scope>
    <source>
        <strain evidence="20 21">CECT 5292</strain>
    </source>
</reference>
<dbReference type="SMART" id="SM00387">
    <property type="entry name" value="HATPase_c"/>
    <property type="match status" value="1"/>
</dbReference>
<evidence type="ECO:0000256" key="11">
    <source>
        <dbReference type="ARBA" id="ARBA00022840"/>
    </source>
</evidence>
<dbReference type="CDD" id="cd00082">
    <property type="entry name" value="HisKA"/>
    <property type="match status" value="1"/>
</dbReference>
<dbReference type="SUPFAM" id="SSF52172">
    <property type="entry name" value="CheY-like"/>
    <property type="match status" value="1"/>
</dbReference>
<dbReference type="CDD" id="cd16922">
    <property type="entry name" value="HATPase_EvgS-ArcB-TorS-like"/>
    <property type="match status" value="1"/>
</dbReference>
<keyword evidence="9" id="KW-0547">Nucleotide-binding</keyword>
<evidence type="ECO:0000256" key="9">
    <source>
        <dbReference type="ARBA" id="ARBA00022741"/>
    </source>
</evidence>
<keyword evidence="8 16" id="KW-0812">Transmembrane</keyword>
<keyword evidence="5" id="KW-0997">Cell inner membrane</keyword>
<dbReference type="PRINTS" id="PR00344">
    <property type="entry name" value="BCTRLSENSOR"/>
</dbReference>
<evidence type="ECO:0000259" key="18">
    <source>
        <dbReference type="PROSITE" id="PS50110"/>
    </source>
</evidence>
<dbReference type="Proteomes" id="UP000048949">
    <property type="component" value="Unassembled WGS sequence"/>
</dbReference>
<dbReference type="PROSITE" id="PS50109">
    <property type="entry name" value="HIS_KIN"/>
    <property type="match status" value="1"/>
</dbReference>
<dbReference type="InterPro" id="IPR003594">
    <property type="entry name" value="HATPase_dom"/>
</dbReference>
<evidence type="ECO:0000256" key="3">
    <source>
        <dbReference type="ARBA" id="ARBA00012438"/>
    </source>
</evidence>
<dbReference type="GO" id="GO:0005886">
    <property type="term" value="C:plasma membrane"/>
    <property type="evidence" value="ECO:0007669"/>
    <property type="project" value="UniProtKB-SubCell"/>
</dbReference>
<name>A0A0U1NMA8_9RHOB</name>
<keyword evidence="11" id="KW-0067">ATP-binding</keyword>
<dbReference type="Gene3D" id="3.30.565.10">
    <property type="entry name" value="Histidine kinase-like ATPase, C-terminal domain"/>
    <property type="match status" value="1"/>
</dbReference>
<organism evidence="20 21">
    <name type="scientific">Nereida ignava</name>
    <dbReference type="NCBI Taxonomy" id="282199"/>
    <lineage>
        <taxon>Bacteria</taxon>
        <taxon>Pseudomonadati</taxon>
        <taxon>Pseudomonadota</taxon>
        <taxon>Alphaproteobacteria</taxon>
        <taxon>Rhodobacterales</taxon>
        <taxon>Roseobacteraceae</taxon>
        <taxon>Nereida</taxon>
    </lineage>
</organism>
<dbReference type="InterPro" id="IPR036890">
    <property type="entry name" value="HATPase_C_sf"/>
</dbReference>
<dbReference type="GO" id="GO:0006355">
    <property type="term" value="P:regulation of DNA-templated transcription"/>
    <property type="evidence" value="ECO:0007669"/>
    <property type="project" value="InterPro"/>
</dbReference>
<keyword evidence="21" id="KW-1185">Reference proteome</keyword>
<dbReference type="Pfam" id="PF00072">
    <property type="entry name" value="Response_reg"/>
    <property type="match status" value="1"/>
</dbReference>
<feature type="domain" description="PAS" evidence="19">
    <location>
        <begin position="215"/>
        <end position="274"/>
    </location>
</feature>
<dbReference type="Gene3D" id="1.20.120.160">
    <property type="entry name" value="HPT domain"/>
    <property type="match status" value="1"/>
</dbReference>
<dbReference type="NCBIfam" id="TIGR00229">
    <property type="entry name" value="sensory_box"/>
    <property type="match status" value="1"/>
</dbReference>
<keyword evidence="14 16" id="KW-0472">Membrane</keyword>
<evidence type="ECO:0000256" key="7">
    <source>
        <dbReference type="ARBA" id="ARBA00022679"/>
    </source>
</evidence>